<evidence type="ECO:0000313" key="1">
    <source>
        <dbReference type="EMBL" id="EEP79246.1"/>
    </source>
</evidence>
<accession>C4JMN4</accession>
<gene>
    <name evidence="1" type="ORF">UREG_04092</name>
</gene>
<sequence>MTRVSSFNGSGIVGKNNIWVLALYLTSSLSSLADKMTVTFQPVLPRTSPSELKHHSFINKCIDFAAQRASQALRYQIQDGIQFLRGSVATPVDGYGKNARTTMAGIAISPKKIRLITSTDCDDATFENQWILFFMCGEPQYPDLVAMVFVG</sequence>
<organism evidence="1 2">
    <name type="scientific">Uncinocarpus reesii (strain UAMH 1704)</name>
    <dbReference type="NCBI Taxonomy" id="336963"/>
    <lineage>
        <taxon>Eukaryota</taxon>
        <taxon>Fungi</taxon>
        <taxon>Dikarya</taxon>
        <taxon>Ascomycota</taxon>
        <taxon>Pezizomycotina</taxon>
        <taxon>Eurotiomycetes</taxon>
        <taxon>Eurotiomycetidae</taxon>
        <taxon>Onygenales</taxon>
        <taxon>Onygenaceae</taxon>
        <taxon>Uncinocarpus</taxon>
    </lineage>
</organism>
<dbReference type="GeneID" id="8444795"/>
<protein>
    <submittedName>
        <fullName evidence="1">Uncharacterized protein</fullName>
    </submittedName>
</protein>
<dbReference type="InParanoid" id="C4JMN4"/>
<reference evidence="2" key="1">
    <citation type="journal article" date="2009" name="Genome Res.">
        <title>Comparative genomic analyses of the human fungal pathogens Coccidioides and their relatives.</title>
        <authorList>
            <person name="Sharpton T.J."/>
            <person name="Stajich J.E."/>
            <person name="Rounsley S.D."/>
            <person name="Gardner M.J."/>
            <person name="Wortman J.R."/>
            <person name="Jordar V.S."/>
            <person name="Maiti R."/>
            <person name="Kodira C.D."/>
            <person name="Neafsey D.E."/>
            <person name="Zeng Q."/>
            <person name="Hung C.-Y."/>
            <person name="McMahan C."/>
            <person name="Muszewska A."/>
            <person name="Grynberg M."/>
            <person name="Mandel M.A."/>
            <person name="Kellner E.M."/>
            <person name="Barker B.M."/>
            <person name="Galgiani J.N."/>
            <person name="Orbach M.J."/>
            <person name="Kirkland T.N."/>
            <person name="Cole G.T."/>
            <person name="Henn M.R."/>
            <person name="Birren B.W."/>
            <person name="Taylor J.W."/>
        </authorList>
    </citation>
    <scope>NUCLEOTIDE SEQUENCE [LARGE SCALE GENOMIC DNA]</scope>
    <source>
        <strain evidence="2">UAMH 1704</strain>
    </source>
</reference>
<dbReference type="Proteomes" id="UP000002058">
    <property type="component" value="Unassembled WGS sequence"/>
</dbReference>
<dbReference type="HOGENOM" id="CLU_1732844_0_0_1"/>
<dbReference type="KEGG" id="ure:UREG_04092"/>
<dbReference type="AlphaFoldDB" id="C4JMN4"/>
<keyword evidence="2" id="KW-1185">Reference proteome</keyword>
<name>C4JMN4_UNCRE</name>
<evidence type="ECO:0000313" key="2">
    <source>
        <dbReference type="Proteomes" id="UP000002058"/>
    </source>
</evidence>
<dbReference type="RefSeq" id="XP_002544575.1">
    <property type="nucleotide sequence ID" value="XM_002544529.1"/>
</dbReference>
<dbReference type="VEuPathDB" id="FungiDB:UREG_04092"/>
<proteinExistence type="predicted"/>
<dbReference type="EMBL" id="CH476616">
    <property type="protein sequence ID" value="EEP79246.1"/>
    <property type="molecule type" value="Genomic_DNA"/>
</dbReference>